<evidence type="ECO:0000256" key="6">
    <source>
        <dbReference type="ARBA" id="ARBA00012180"/>
    </source>
</evidence>
<evidence type="ECO:0000313" key="14">
    <source>
        <dbReference type="Proteomes" id="UP000198304"/>
    </source>
</evidence>
<dbReference type="RefSeq" id="WP_089282465.1">
    <property type="nucleotide sequence ID" value="NZ_FZOJ01000006.1"/>
</dbReference>
<comment type="similarity">
    <text evidence="4">Belongs to the RNase H family.</text>
</comment>
<comment type="function">
    <text evidence="3">Endonuclease that specifically degrades the RNA of RNA-DNA hybrids.</text>
</comment>
<dbReference type="InterPro" id="IPR036397">
    <property type="entry name" value="RNaseH_sf"/>
</dbReference>
<dbReference type="GO" id="GO:0046872">
    <property type="term" value="F:metal ion binding"/>
    <property type="evidence" value="ECO:0007669"/>
    <property type="project" value="UniProtKB-KW"/>
</dbReference>
<name>A0A239CZB8_9FIRM</name>
<sequence length="154" mass="17768">MKNITIYTDGACRGNGKENALGGYGIVLMYKNNKKEIKKAFSNTTNNKMELSAVIDALDMLTEACNVEIYSDSAYVVNAINQNWIENWLKKDWKTANKQPVKNKELWLKLIELLRYHHVKFIKVKGHSDNEYNNRCDQLANEAMDEYIKGLSEE</sequence>
<dbReference type="PANTHER" id="PTHR10642:SF26">
    <property type="entry name" value="RIBONUCLEASE H1"/>
    <property type="match status" value="1"/>
</dbReference>
<proteinExistence type="inferred from homology"/>
<evidence type="ECO:0000256" key="2">
    <source>
        <dbReference type="ARBA" id="ARBA00001946"/>
    </source>
</evidence>
<dbReference type="Pfam" id="PF00075">
    <property type="entry name" value="RNase_H"/>
    <property type="match status" value="1"/>
</dbReference>
<dbReference type="GO" id="GO:0004523">
    <property type="term" value="F:RNA-DNA hybrid ribonuclease activity"/>
    <property type="evidence" value="ECO:0007669"/>
    <property type="project" value="UniProtKB-EC"/>
</dbReference>
<evidence type="ECO:0000256" key="9">
    <source>
        <dbReference type="ARBA" id="ARBA00022759"/>
    </source>
</evidence>
<evidence type="ECO:0000256" key="1">
    <source>
        <dbReference type="ARBA" id="ARBA00000077"/>
    </source>
</evidence>
<dbReference type="Gene3D" id="3.30.420.10">
    <property type="entry name" value="Ribonuclease H-like superfamily/Ribonuclease H"/>
    <property type="match status" value="1"/>
</dbReference>
<dbReference type="PANTHER" id="PTHR10642">
    <property type="entry name" value="RIBONUCLEASE H1"/>
    <property type="match status" value="1"/>
</dbReference>
<evidence type="ECO:0000256" key="8">
    <source>
        <dbReference type="ARBA" id="ARBA00022723"/>
    </source>
</evidence>
<dbReference type="GO" id="GO:0043137">
    <property type="term" value="P:DNA replication, removal of RNA primer"/>
    <property type="evidence" value="ECO:0007669"/>
    <property type="project" value="TreeGrafter"/>
</dbReference>
<organism evidence="13 14">
    <name type="scientific">Anaerovirgula multivorans</name>
    <dbReference type="NCBI Taxonomy" id="312168"/>
    <lineage>
        <taxon>Bacteria</taxon>
        <taxon>Bacillati</taxon>
        <taxon>Bacillota</taxon>
        <taxon>Clostridia</taxon>
        <taxon>Peptostreptococcales</taxon>
        <taxon>Natronincolaceae</taxon>
        <taxon>Anaerovirgula</taxon>
    </lineage>
</organism>
<dbReference type="FunFam" id="3.30.420.10:FF:000089">
    <property type="entry name" value="Ribonuclease H"/>
    <property type="match status" value="1"/>
</dbReference>
<dbReference type="PROSITE" id="PS50879">
    <property type="entry name" value="RNASE_H_1"/>
    <property type="match status" value="1"/>
</dbReference>
<dbReference type="InterPro" id="IPR012337">
    <property type="entry name" value="RNaseH-like_sf"/>
</dbReference>
<dbReference type="Proteomes" id="UP000198304">
    <property type="component" value="Unassembled WGS sequence"/>
</dbReference>
<dbReference type="AlphaFoldDB" id="A0A239CZB8"/>
<evidence type="ECO:0000313" key="13">
    <source>
        <dbReference type="EMBL" id="SNS25202.1"/>
    </source>
</evidence>
<keyword evidence="14" id="KW-1185">Reference proteome</keyword>
<dbReference type="InterPro" id="IPR002156">
    <property type="entry name" value="RNaseH_domain"/>
</dbReference>
<keyword evidence="8" id="KW-0479">Metal-binding</keyword>
<dbReference type="OrthoDB" id="7845843at2"/>
<evidence type="ECO:0000256" key="11">
    <source>
        <dbReference type="ARBA" id="ARBA00022842"/>
    </source>
</evidence>
<comment type="subunit">
    <text evidence="5">Monomer.</text>
</comment>
<dbReference type="EC" id="3.1.26.4" evidence="6"/>
<keyword evidence="10" id="KW-0378">Hydrolase</keyword>
<keyword evidence="11" id="KW-0460">Magnesium</keyword>
<dbReference type="GO" id="GO:0003676">
    <property type="term" value="F:nucleic acid binding"/>
    <property type="evidence" value="ECO:0007669"/>
    <property type="project" value="InterPro"/>
</dbReference>
<evidence type="ECO:0000256" key="10">
    <source>
        <dbReference type="ARBA" id="ARBA00022801"/>
    </source>
</evidence>
<dbReference type="InterPro" id="IPR050092">
    <property type="entry name" value="RNase_H"/>
</dbReference>
<keyword evidence="7" id="KW-0540">Nuclease</keyword>
<evidence type="ECO:0000256" key="7">
    <source>
        <dbReference type="ARBA" id="ARBA00022722"/>
    </source>
</evidence>
<keyword evidence="9" id="KW-0255">Endonuclease</keyword>
<reference evidence="13 14" key="1">
    <citation type="submission" date="2017-06" db="EMBL/GenBank/DDBJ databases">
        <authorList>
            <person name="Kim H.J."/>
            <person name="Triplett B.A."/>
        </authorList>
    </citation>
    <scope>NUCLEOTIDE SEQUENCE [LARGE SCALE GENOMIC DNA]</scope>
    <source>
        <strain evidence="13 14">SCA</strain>
    </source>
</reference>
<feature type="domain" description="RNase H type-1" evidence="12">
    <location>
        <begin position="1"/>
        <end position="145"/>
    </location>
</feature>
<protein>
    <recommendedName>
        <fullName evidence="6">ribonuclease H</fullName>
        <ecNumber evidence="6">3.1.26.4</ecNumber>
    </recommendedName>
</protein>
<dbReference type="NCBIfam" id="NF001236">
    <property type="entry name" value="PRK00203.1"/>
    <property type="match status" value="1"/>
</dbReference>
<dbReference type="InterPro" id="IPR022892">
    <property type="entry name" value="RNaseHI"/>
</dbReference>
<evidence type="ECO:0000256" key="3">
    <source>
        <dbReference type="ARBA" id="ARBA00004065"/>
    </source>
</evidence>
<dbReference type="EMBL" id="FZOJ01000006">
    <property type="protein sequence ID" value="SNS25202.1"/>
    <property type="molecule type" value="Genomic_DNA"/>
</dbReference>
<evidence type="ECO:0000256" key="5">
    <source>
        <dbReference type="ARBA" id="ARBA00011245"/>
    </source>
</evidence>
<evidence type="ECO:0000256" key="4">
    <source>
        <dbReference type="ARBA" id="ARBA00005300"/>
    </source>
</evidence>
<comment type="cofactor">
    <cofactor evidence="2">
        <name>Mg(2+)</name>
        <dbReference type="ChEBI" id="CHEBI:18420"/>
    </cofactor>
</comment>
<gene>
    <name evidence="13" type="ORF">SAMN05446037_1006232</name>
</gene>
<dbReference type="SUPFAM" id="SSF53098">
    <property type="entry name" value="Ribonuclease H-like"/>
    <property type="match status" value="1"/>
</dbReference>
<evidence type="ECO:0000259" key="12">
    <source>
        <dbReference type="PROSITE" id="PS50879"/>
    </source>
</evidence>
<dbReference type="CDD" id="cd09278">
    <property type="entry name" value="RNase_HI_prokaryote_like"/>
    <property type="match status" value="1"/>
</dbReference>
<comment type="catalytic activity">
    <reaction evidence="1">
        <text>Endonucleolytic cleavage to 5'-phosphomonoester.</text>
        <dbReference type="EC" id="3.1.26.4"/>
    </reaction>
</comment>
<accession>A0A239CZB8</accession>